<dbReference type="STRING" id="1499967.U27_07031"/>
<dbReference type="AlphaFoldDB" id="A0A081C639"/>
<keyword evidence="2" id="KW-1185">Reference proteome</keyword>
<gene>
    <name evidence="1" type="ORF">U27_07031</name>
</gene>
<protein>
    <submittedName>
        <fullName evidence="1">Uncharacterized protein</fullName>
    </submittedName>
</protein>
<dbReference type="HOGENOM" id="CLU_3230098_0_0_0"/>
<dbReference type="EMBL" id="DF820471">
    <property type="protein sequence ID" value="GAK60044.1"/>
    <property type="molecule type" value="Genomic_DNA"/>
</dbReference>
<dbReference type="Proteomes" id="UP000030661">
    <property type="component" value="Unassembled WGS sequence"/>
</dbReference>
<name>A0A081C639_VECG1</name>
<evidence type="ECO:0000313" key="1">
    <source>
        <dbReference type="EMBL" id="GAK60044.1"/>
    </source>
</evidence>
<accession>A0A081C639</accession>
<evidence type="ECO:0000313" key="2">
    <source>
        <dbReference type="Proteomes" id="UP000030661"/>
    </source>
</evidence>
<proteinExistence type="predicted"/>
<reference evidence="1" key="1">
    <citation type="journal article" date="2015" name="PeerJ">
        <title>First genomic representation of candidate bacterial phylum KSB3 points to enhanced environmental sensing as a trigger of wastewater bulking.</title>
        <authorList>
            <person name="Sekiguchi Y."/>
            <person name="Ohashi A."/>
            <person name="Parks D.H."/>
            <person name="Yamauchi T."/>
            <person name="Tyson G.W."/>
            <person name="Hugenholtz P."/>
        </authorList>
    </citation>
    <scope>NUCLEOTIDE SEQUENCE [LARGE SCALE GENOMIC DNA]</scope>
</reference>
<sequence>MRSHFTGMIPTKSQIEKLRLVLSTYQDGTGQLIFESEQSLPGW</sequence>
<organism evidence="1">
    <name type="scientific">Vecturithrix granuli</name>
    <dbReference type="NCBI Taxonomy" id="1499967"/>
    <lineage>
        <taxon>Bacteria</taxon>
        <taxon>Candidatus Moduliflexota</taxon>
        <taxon>Candidatus Vecturitrichia</taxon>
        <taxon>Candidatus Vecturitrichales</taxon>
        <taxon>Candidatus Vecturitrichaceae</taxon>
        <taxon>Candidatus Vecturithrix</taxon>
    </lineage>
</organism>